<accession>A0A7C8ZDB1</accession>
<reference evidence="1" key="1">
    <citation type="journal article" date="2013" name="J. Plant Res.">
        <title>Effect of fungi and light on seed germination of three Opuntia species from semiarid lands of central Mexico.</title>
        <authorList>
            <person name="Delgado-Sanchez P."/>
            <person name="Jimenez-Bremont J.F."/>
            <person name="Guerrero-Gonzalez Mde L."/>
            <person name="Flores J."/>
        </authorList>
    </citation>
    <scope>NUCLEOTIDE SEQUENCE</scope>
    <source>
        <tissue evidence="1">Cladode</tissue>
    </source>
</reference>
<evidence type="ECO:0000313" key="1">
    <source>
        <dbReference type="EMBL" id="MBA4640279.1"/>
    </source>
</evidence>
<dbReference type="AlphaFoldDB" id="A0A7C8ZDB1"/>
<organism evidence="1">
    <name type="scientific">Opuntia streptacantha</name>
    <name type="common">Prickly pear cactus</name>
    <name type="synonym">Opuntia cardona</name>
    <dbReference type="NCBI Taxonomy" id="393608"/>
    <lineage>
        <taxon>Eukaryota</taxon>
        <taxon>Viridiplantae</taxon>
        <taxon>Streptophyta</taxon>
        <taxon>Embryophyta</taxon>
        <taxon>Tracheophyta</taxon>
        <taxon>Spermatophyta</taxon>
        <taxon>Magnoliopsida</taxon>
        <taxon>eudicotyledons</taxon>
        <taxon>Gunneridae</taxon>
        <taxon>Pentapetalae</taxon>
        <taxon>Caryophyllales</taxon>
        <taxon>Cactineae</taxon>
        <taxon>Cactaceae</taxon>
        <taxon>Opuntioideae</taxon>
        <taxon>Opuntia</taxon>
    </lineage>
</organism>
<reference evidence="1" key="2">
    <citation type="submission" date="2020-07" db="EMBL/GenBank/DDBJ databases">
        <authorList>
            <person name="Vera ALvarez R."/>
            <person name="Arias-Moreno D.M."/>
            <person name="Jimenez-Jacinto V."/>
            <person name="Jimenez-Bremont J.F."/>
            <person name="Swaminathan K."/>
            <person name="Moose S.P."/>
            <person name="Guerrero-Gonzalez M.L."/>
            <person name="Marino-Ramirez L."/>
            <person name="Landsman D."/>
            <person name="Rodriguez-Kessler M."/>
            <person name="Delgado-Sanchez P."/>
        </authorList>
    </citation>
    <scope>NUCLEOTIDE SEQUENCE</scope>
    <source>
        <tissue evidence="1">Cladode</tissue>
    </source>
</reference>
<name>A0A7C8ZDB1_OPUST</name>
<dbReference type="EMBL" id="GISG01118425">
    <property type="protein sequence ID" value="MBA4640279.1"/>
    <property type="molecule type" value="Transcribed_RNA"/>
</dbReference>
<sequence>MTETCQLFGRPRKPILVASFSLDSNWTKAELVYASTLWGSRHTIIWTPVTELTYLEFYNIRLMLLCRTLHTQFIFEYDPPLCKSNKQFAVQKVVATTALAPP</sequence>
<protein>
    <submittedName>
        <fullName evidence="1">Uncharacterized protein</fullName>
    </submittedName>
</protein>
<proteinExistence type="predicted"/>